<dbReference type="CDD" id="cd05466">
    <property type="entry name" value="PBP2_LTTR_substrate"/>
    <property type="match status" value="1"/>
</dbReference>
<dbReference type="InterPro" id="IPR000847">
    <property type="entry name" value="LysR_HTH_N"/>
</dbReference>
<proteinExistence type="inferred from homology"/>
<dbReference type="Proteomes" id="UP000199545">
    <property type="component" value="Unassembled WGS sequence"/>
</dbReference>
<dbReference type="Gene3D" id="3.40.190.290">
    <property type="match status" value="1"/>
</dbReference>
<dbReference type="SUPFAM" id="SSF46785">
    <property type="entry name" value="Winged helix' DNA-binding domain"/>
    <property type="match status" value="1"/>
</dbReference>
<dbReference type="RefSeq" id="WP_175482282.1">
    <property type="nucleotide sequence ID" value="NZ_FORR01000002.1"/>
</dbReference>
<reference evidence="6 7" key="1">
    <citation type="submission" date="2016-10" db="EMBL/GenBank/DDBJ databases">
        <authorList>
            <person name="de Groot N.N."/>
        </authorList>
    </citation>
    <scope>NUCLEOTIDE SEQUENCE [LARGE SCALE GENOMIC DNA]</scope>
    <source>
        <strain evidence="6 7">DSM 44778</strain>
    </source>
</reference>
<dbReference type="GO" id="GO:0000976">
    <property type="term" value="F:transcription cis-regulatory region binding"/>
    <property type="evidence" value="ECO:0007669"/>
    <property type="project" value="TreeGrafter"/>
</dbReference>
<keyword evidence="4" id="KW-0804">Transcription</keyword>
<evidence type="ECO:0000313" key="6">
    <source>
        <dbReference type="EMBL" id="SFI89149.1"/>
    </source>
</evidence>
<comment type="similarity">
    <text evidence="1">Belongs to the LysR transcriptional regulatory family.</text>
</comment>
<dbReference type="GO" id="GO:0003700">
    <property type="term" value="F:DNA-binding transcription factor activity"/>
    <property type="evidence" value="ECO:0007669"/>
    <property type="project" value="InterPro"/>
</dbReference>
<evidence type="ECO:0000256" key="2">
    <source>
        <dbReference type="ARBA" id="ARBA00023015"/>
    </source>
</evidence>
<dbReference type="InterPro" id="IPR036390">
    <property type="entry name" value="WH_DNA-bd_sf"/>
</dbReference>
<dbReference type="PRINTS" id="PR00039">
    <property type="entry name" value="HTHLYSR"/>
</dbReference>
<dbReference type="EMBL" id="FORR01000002">
    <property type="protein sequence ID" value="SFI89149.1"/>
    <property type="molecule type" value="Genomic_DNA"/>
</dbReference>
<dbReference type="STRING" id="46223.SAMN05421852_102351"/>
<organism evidence="6 7">
    <name type="scientific">Thermoflavimicrobium dichotomicum</name>
    <dbReference type="NCBI Taxonomy" id="46223"/>
    <lineage>
        <taxon>Bacteria</taxon>
        <taxon>Bacillati</taxon>
        <taxon>Bacillota</taxon>
        <taxon>Bacilli</taxon>
        <taxon>Bacillales</taxon>
        <taxon>Thermoactinomycetaceae</taxon>
        <taxon>Thermoflavimicrobium</taxon>
    </lineage>
</organism>
<evidence type="ECO:0000256" key="4">
    <source>
        <dbReference type="ARBA" id="ARBA00023163"/>
    </source>
</evidence>
<dbReference type="Pfam" id="PF03466">
    <property type="entry name" value="LysR_substrate"/>
    <property type="match status" value="1"/>
</dbReference>
<evidence type="ECO:0000313" key="7">
    <source>
        <dbReference type="Proteomes" id="UP000199545"/>
    </source>
</evidence>
<dbReference type="PANTHER" id="PTHR30126">
    <property type="entry name" value="HTH-TYPE TRANSCRIPTIONAL REGULATOR"/>
    <property type="match status" value="1"/>
</dbReference>
<protein>
    <submittedName>
        <fullName evidence="6">DNA-binding transcriptional regulator, LysR family</fullName>
    </submittedName>
</protein>
<dbReference type="FunFam" id="1.10.10.10:FF:000001">
    <property type="entry name" value="LysR family transcriptional regulator"/>
    <property type="match status" value="1"/>
</dbReference>
<dbReference type="Gene3D" id="1.10.10.10">
    <property type="entry name" value="Winged helix-like DNA-binding domain superfamily/Winged helix DNA-binding domain"/>
    <property type="match status" value="1"/>
</dbReference>
<evidence type="ECO:0000256" key="3">
    <source>
        <dbReference type="ARBA" id="ARBA00023125"/>
    </source>
</evidence>
<dbReference type="SUPFAM" id="SSF53850">
    <property type="entry name" value="Periplasmic binding protein-like II"/>
    <property type="match status" value="1"/>
</dbReference>
<keyword evidence="2" id="KW-0805">Transcription regulation</keyword>
<sequence length="291" mass="33299">MNLYALRLFVEVAKQQSVSKAASLLSISQPAVTAQIRKLERELGIRLFHPHGRGIRLTDHGQFLLEKSIQLFSLEKQIESELRQILQGESGILRLAATHLPSAIWLPQWMARFKQNHPQATLQLKRGNTEQTLQLLLRYEAELAIIAGSWEHNQIERQLLFTNHWWFVVHPSHPLANRTVDLAELVQYPFIWRETGSSSREKLIEICHNHQVSLPTIGLELNGLFECIQAVKAGYGVFFVPDRAVRSEIANGLLTRVFVQKVHLTQPVCLCRRKDDSLSPLAQKFVTLIQE</sequence>
<dbReference type="InterPro" id="IPR005119">
    <property type="entry name" value="LysR_subst-bd"/>
</dbReference>
<keyword evidence="3 6" id="KW-0238">DNA-binding</keyword>
<name>A0A1I3LWP2_9BACL</name>
<evidence type="ECO:0000259" key="5">
    <source>
        <dbReference type="PROSITE" id="PS50931"/>
    </source>
</evidence>
<dbReference type="InterPro" id="IPR036388">
    <property type="entry name" value="WH-like_DNA-bd_sf"/>
</dbReference>
<accession>A0A1I3LWP2</accession>
<dbReference type="Pfam" id="PF00126">
    <property type="entry name" value="HTH_1"/>
    <property type="match status" value="1"/>
</dbReference>
<gene>
    <name evidence="6" type="ORF">SAMN05421852_102351</name>
</gene>
<keyword evidence="7" id="KW-1185">Reference proteome</keyword>
<dbReference type="AlphaFoldDB" id="A0A1I3LWP2"/>
<dbReference type="PANTHER" id="PTHR30126:SF40">
    <property type="entry name" value="HTH-TYPE TRANSCRIPTIONAL REGULATOR GLTR"/>
    <property type="match status" value="1"/>
</dbReference>
<feature type="domain" description="HTH lysR-type" evidence="5">
    <location>
        <begin position="1"/>
        <end position="58"/>
    </location>
</feature>
<evidence type="ECO:0000256" key="1">
    <source>
        <dbReference type="ARBA" id="ARBA00009437"/>
    </source>
</evidence>
<dbReference type="PROSITE" id="PS50931">
    <property type="entry name" value="HTH_LYSR"/>
    <property type="match status" value="1"/>
</dbReference>